<comment type="caution">
    <text evidence="2">The sequence shown here is derived from an EMBL/GenBank/DDBJ whole genome shotgun (WGS) entry which is preliminary data.</text>
</comment>
<gene>
    <name evidence="2" type="ORF">ACFQ0R_08410</name>
</gene>
<protein>
    <submittedName>
        <fullName evidence="2">Uncharacterized protein</fullName>
    </submittedName>
</protein>
<dbReference type="EMBL" id="JBHTIV010000009">
    <property type="protein sequence ID" value="MFD0932612.1"/>
    <property type="molecule type" value="Genomic_DNA"/>
</dbReference>
<dbReference type="Proteomes" id="UP001597049">
    <property type="component" value="Unassembled WGS sequence"/>
</dbReference>
<sequence>MSLFTTANIKEKNGTNKHWMISYTFEKTLVHISSINTVLNLIPGIILILLVDIRIIFISQLDNIIMEKAFLKLSIFLFFLISTISCKSQEGYIEINNKEDLRYYLSSINELNVNSYSMYSNAVFLKIFIMDDSKATPDDFFEGYDGILQSLLITINPDGDYYTQSKLFKIEGVLNPEIIEIKELEYPNFKIVIEIGNVNDRVQKSFNFNAKFD</sequence>
<evidence type="ECO:0000313" key="2">
    <source>
        <dbReference type="EMBL" id="MFD0932612.1"/>
    </source>
</evidence>
<dbReference type="RefSeq" id="WP_379657931.1">
    <property type="nucleotide sequence ID" value="NZ_JBHTIV010000009.1"/>
</dbReference>
<feature type="transmembrane region" description="Helical" evidence="1">
    <location>
        <begin position="38"/>
        <end position="57"/>
    </location>
</feature>
<keyword evidence="1" id="KW-1133">Transmembrane helix</keyword>
<keyword evidence="1" id="KW-0812">Transmembrane</keyword>
<name>A0ABW3GQL3_9FLAO</name>
<accession>A0ABW3GQL3</accession>
<proteinExistence type="predicted"/>
<evidence type="ECO:0000313" key="3">
    <source>
        <dbReference type="Proteomes" id="UP001597049"/>
    </source>
</evidence>
<evidence type="ECO:0000256" key="1">
    <source>
        <dbReference type="SAM" id="Phobius"/>
    </source>
</evidence>
<keyword evidence="1" id="KW-0472">Membrane</keyword>
<reference evidence="3" key="1">
    <citation type="journal article" date="2019" name="Int. J. Syst. Evol. Microbiol.">
        <title>The Global Catalogue of Microorganisms (GCM) 10K type strain sequencing project: providing services to taxonomists for standard genome sequencing and annotation.</title>
        <authorList>
            <consortium name="The Broad Institute Genomics Platform"/>
            <consortium name="The Broad Institute Genome Sequencing Center for Infectious Disease"/>
            <person name="Wu L."/>
            <person name="Ma J."/>
        </authorList>
    </citation>
    <scope>NUCLEOTIDE SEQUENCE [LARGE SCALE GENOMIC DNA]</scope>
    <source>
        <strain evidence="3">CCUG 56752</strain>
    </source>
</reference>
<organism evidence="2 3">
    <name type="scientific">Psychroflexus salinarum</name>
    <dbReference type="NCBI Taxonomy" id="546024"/>
    <lineage>
        <taxon>Bacteria</taxon>
        <taxon>Pseudomonadati</taxon>
        <taxon>Bacteroidota</taxon>
        <taxon>Flavobacteriia</taxon>
        <taxon>Flavobacteriales</taxon>
        <taxon>Flavobacteriaceae</taxon>
        <taxon>Psychroflexus</taxon>
    </lineage>
</organism>
<keyword evidence="3" id="KW-1185">Reference proteome</keyword>